<comment type="caution">
    <text evidence="1">Lacks conserved residue(s) required for the propagation of feature annotation.</text>
</comment>
<dbReference type="InterPro" id="IPR011006">
    <property type="entry name" value="CheY-like_superfamily"/>
</dbReference>
<evidence type="ECO:0000313" key="3">
    <source>
        <dbReference type="EMBL" id="BBH87097.1"/>
    </source>
</evidence>
<evidence type="ECO:0000259" key="2">
    <source>
        <dbReference type="PROSITE" id="PS50110"/>
    </source>
</evidence>
<dbReference type="Gene3D" id="3.40.50.2300">
    <property type="match status" value="1"/>
</dbReference>
<evidence type="ECO:0000256" key="1">
    <source>
        <dbReference type="PROSITE-ProRule" id="PRU00169"/>
    </source>
</evidence>
<proteinExistence type="predicted"/>
<sequence>MARILIIEDEIDLNNLIRAELVADGHQVVQAFDGLVGAQYVEEQPFDLVILAKRPVNPLALAMGI</sequence>
<dbReference type="PROSITE" id="PS50110">
    <property type="entry name" value="RESPONSE_REGULATORY"/>
    <property type="match status" value="1"/>
</dbReference>
<feature type="domain" description="Response regulatory" evidence="2">
    <location>
        <begin position="3"/>
        <end position="65"/>
    </location>
</feature>
<accession>A0A455SF60</accession>
<reference evidence="3" key="1">
    <citation type="submission" date="2018-12" db="EMBL/GenBank/DDBJ databases">
        <title>Novel natural products biosynthetic potential of the class Ktedonobacteria.</title>
        <authorList>
            <person name="Zheng Y."/>
            <person name="Saitou A."/>
            <person name="Wang C.M."/>
            <person name="Toyoda A."/>
            <person name="Minakuchi Y."/>
            <person name="Sekiguchi Y."/>
            <person name="Ueda K."/>
            <person name="Takano H."/>
            <person name="Sakai Y."/>
            <person name="Yokota A."/>
            <person name="Yabe S."/>
        </authorList>
    </citation>
    <scope>NUCLEOTIDE SEQUENCE</scope>
    <source>
        <strain evidence="3">COM3</strain>
    </source>
</reference>
<dbReference type="InterPro" id="IPR001789">
    <property type="entry name" value="Sig_transdc_resp-reg_receiver"/>
</dbReference>
<name>A0A455SF60_9CHLR</name>
<dbReference type="GO" id="GO:0000160">
    <property type="term" value="P:phosphorelay signal transduction system"/>
    <property type="evidence" value="ECO:0007669"/>
    <property type="project" value="InterPro"/>
</dbReference>
<dbReference type="EMBL" id="AP019376">
    <property type="protein sequence ID" value="BBH87097.1"/>
    <property type="molecule type" value="Genomic_DNA"/>
</dbReference>
<protein>
    <recommendedName>
        <fullName evidence="2">Response regulatory domain-containing protein</fullName>
    </recommendedName>
</protein>
<organism evidence="3">
    <name type="scientific">Thermosporothrix sp. COM3</name>
    <dbReference type="NCBI Taxonomy" id="2490863"/>
    <lineage>
        <taxon>Bacteria</taxon>
        <taxon>Bacillati</taxon>
        <taxon>Chloroflexota</taxon>
        <taxon>Ktedonobacteria</taxon>
        <taxon>Ktedonobacterales</taxon>
        <taxon>Thermosporotrichaceae</taxon>
        <taxon>Thermosporothrix</taxon>
    </lineage>
</organism>
<dbReference type="AlphaFoldDB" id="A0A455SF60"/>
<dbReference type="SUPFAM" id="SSF52172">
    <property type="entry name" value="CheY-like"/>
    <property type="match status" value="1"/>
</dbReference>
<gene>
    <name evidence="3" type="ORF">KTC_18480</name>
</gene>